<evidence type="ECO:0000256" key="13">
    <source>
        <dbReference type="ARBA" id="ARBA00023075"/>
    </source>
</evidence>
<dbReference type="PANTHER" id="PTHR11434:SF0">
    <property type="entry name" value="NADH-UBIQUINONE OXIDOREDUCTASE CHAIN 4L"/>
    <property type="match status" value="1"/>
</dbReference>
<dbReference type="RefSeq" id="YP_011017554.1">
    <property type="nucleotide sequence ID" value="NC_085546.1"/>
</dbReference>
<dbReference type="AlphaFoldDB" id="A0A7L4VSY5"/>
<evidence type="ECO:0000256" key="9">
    <source>
        <dbReference type="ARBA" id="ARBA00022967"/>
    </source>
</evidence>
<dbReference type="EC" id="7.1.1.2" evidence="4 17"/>
<feature type="transmembrane region" description="Helical" evidence="17">
    <location>
        <begin position="6"/>
        <end position="22"/>
    </location>
</feature>
<keyword evidence="9 17" id="KW-1278">Translocase</keyword>
<comment type="similarity">
    <text evidence="3 17">Belongs to the complex I subunit 4L family.</text>
</comment>
<dbReference type="InterPro" id="IPR001133">
    <property type="entry name" value="NADH_UbQ_OxRdtase_chain4L/K"/>
</dbReference>
<evidence type="ECO:0000256" key="16">
    <source>
        <dbReference type="ARBA" id="ARBA00049551"/>
    </source>
</evidence>
<comment type="function">
    <text evidence="17">Core subunit of the mitochondrial membrane respiratory chain NADH dehydrogenase (Complex I) which catalyzes electron transfer from NADH through the respiratory chain, using ubiquinone as an electron acceptor.</text>
</comment>
<evidence type="ECO:0000256" key="17">
    <source>
        <dbReference type="RuleBase" id="RU004419"/>
    </source>
</evidence>
<evidence type="ECO:0000256" key="4">
    <source>
        <dbReference type="ARBA" id="ARBA00012944"/>
    </source>
</evidence>
<name>A0A7L4VSY5_9SCAR</name>
<evidence type="ECO:0000256" key="15">
    <source>
        <dbReference type="ARBA" id="ARBA00023136"/>
    </source>
</evidence>
<keyword evidence="13 17" id="KW-0830">Ubiquinone</keyword>
<evidence type="ECO:0000256" key="14">
    <source>
        <dbReference type="ARBA" id="ARBA00023128"/>
    </source>
</evidence>
<dbReference type="InterPro" id="IPR039428">
    <property type="entry name" value="NUOK/Mnh_C1-like"/>
</dbReference>
<dbReference type="CTD" id="4539"/>
<evidence type="ECO:0000256" key="1">
    <source>
        <dbReference type="ARBA" id="ARBA00003257"/>
    </source>
</evidence>
<keyword evidence="8 17" id="KW-0812">Transmembrane</keyword>
<accession>A0A7L4VSY5</accession>
<evidence type="ECO:0000256" key="7">
    <source>
        <dbReference type="ARBA" id="ARBA00022660"/>
    </source>
</evidence>
<evidence type="ECO:0000256" key="3">
    <source>
        <dbReference type="ARBA" id="ARBA00010519"/>
    </source>
</evidence>
<keyword evidence="7 17" id="KW-0679">Respiratory chain</keyword>
<keyword evidence="12 17" id="KW-0520">NAD</keyword>
<proteinExistence type="inferred from homology"/>
<dbReference type="GO" id="GO:0005743">
    <property type="term" value="C:mitochondrial inner membrane"/>
    <property type="evidence" value="ECO:0007669"/>
    <property type="project" value="UniProtKB-SubCell"/>
</dbReference>
<dbReference type="GO" id="GO:0016651">
    <property type="term" value="F:oxidoreductase activity, acting on NAD(P)H"/>
    <property type="evidence" value="ECO:0007669"/>
    <property type="project" value="InterPro"/>
</dbReference>
<evidence type="ECO:0000256" key="5">
    <source>
        <dbReference type="ARBA" id="ARBA00016612"/>
    </source>
</evidence>
<dbReference type="PANTHER" id="PTHR11434">
    <property type="entry name" value="NADH-UBIQUINONE OXIDOREDUCTASE SUBUNIT ND4L"/>
    <property type="match status" value="1"/>
</dbReference>
<organism evidence="18">
    <name type="scientific">Himaloaesalus gaoligongshanus</name>
    <dbReference type="NCBI Taxonomy" id="2583518"/>
    <lineage>
        <taxon>Eukaryota</taxon>
        <taxon>Metazoa</taxon>
        <taxon>Ecdysozoa</taxon>
        <taxon>Arthropoda</taxon>
        <taxon>Hexapoda</taxon>
        <taxon>Insecta</taxon>
        <taxon>Pterygota</taxon>
        <taxon>Neoptera</taxon>
        <taxon>Endopterygota</taxon>
        <taxon>Coleoptera</taxon>
        <taxon>Polyphaga</taxon>
        <taxon>Scarabaeiformia</taxon>
        <taxon>Lucanidae</taxon>
        <taxon>Aesalinae</taxon>
        <taxon>Aesalini</taxon>
        <taxon>Himaloaesalus</taxon>
    </lineage>
</organism>
<dbReference type="GO" id="GO:0030964">
    <property type="term" value="C:NADH dehydrogenase complex"/>
    <property type="evidence" value="ECO:0007669"/>
    <property type="project" value="TreeGrafter"/>
</dbReference>
<evidence type="ECO:0000256" key="10">
    <source>
        <dbReference type="ARBA" id="ARBA00022982"/>
    </source>
</evidence>
<evidence type="ECO:0000256" key="8">
    <source>
        <dbReference type="ARBA" id="ARBA00022692"/>
    </source>
</evidence>
<keyword evidence="10 17" id="KW-0249">Electron transport</keyword>
<keyword evidence="14 17" id="KW-0496">Mitochondrion</keyword>
<comment type="function">
    <text evidence="1">Core subunit of the mitochondrial membrane respiratory chain NADH dehydrogenase (Complex I) that is believed to belong to the minimal assembly required for catalysis. Complex I functions in the transfer of electrons from NADH to the respiratory chain. The immediate electron acceptor for the enzyme is believed to be ubiquinone.</text>
</comment>
<protein>
    <recommendedName>
        <fullName evidence="5 17">NADH-ubiquinone oxidoreductase chain 4L</fullName>
        <ecNumber evidence="4 17">7.1.1.2</ecNumber>
    </recommendedName>
</protein>
<keyword evidence="11 17" id="KW-1133">Transmembrane helix</keyword>
<reference evidence="18" key="1">
    <citation type="submission" date="2018-06" db="EMBL/GenBank/DDBJ databases">
        <title>Mitochondrial Genomes of Three Ancestral Stag Beetles and Implications for Their Phylogeny.</title>
        <authorList>
            <person name="Liu J."/>
        </authorList>
    </citation>
    <scope>NUCLEOTIDE SEQUENCE</scope>
</reference>
<comment type="catalytic activity">
    <reaction evidence="16 17">
        <text>a ubiquinone + NADH + 5 H(+)(in) = a ubiquinol + NAD(+) + 4 H(+)(out)</text>
        <dbReference type="Rhea" id="RHEA:29091"/>
        <dbReference type="Rhea" id="RHEA-COMP:9565"/>
        <dbReference type="Rhea" id="RHEA-COMP:9566"/>
        <dbReference type="ChEBI" id="CHEBI:15378"/>
        <dbReference type="ChEBI" id="CHEBI:16389"/>
        <dbReference type="ChEBI" id="CHEBI:17976"/>
        <dbReference type="ChEBI" id="CHEBI:57540"/>
        <dbReference type="ChEBI" id="CHEBI:57945"/>
        <dbReference type="EC" id="7.1.1.2"/>
    </reaction>
</comment>
<keyword evidence="6 17" id="KW-0813">Transport</keyword>
<keyword evidence="17" id="KW-0999">Mitochondrion inner membrane</keyword>
<sequence length="96" mass="11301">MLIFMMGMSVLVYLMGLMSFCLKRKHLLLMLLSLEVVVLGLYFFLYFFLIFFDYEFFFCMIFLTMSVCEGVVGLSILISLVRTHSGDYFQSLNVLW</sequence>
<feature type="transmembrane region" description="Helical" evidence="17">
    <location>
        <begin position="29"/>
        <end position="49"/>
    </location>
</feature>
<evidence type="ECO:0000256" key="2">
    <source>
        <dbReference type="ARBA" id="ARBA00004225"/>
    </source>
</evidence>
<comment type="subcellular location">
    <subcellularLocation>
        <location evidence="17">Mitochondrion inner membrane</location>
        <topology evidence="17">Multi-pass membrane protein</topology>
    </subcellularLocation>
    <subcellularLocation>
        <location evidence="2">Mitochondrion membrane</location>
        <topology evidence="2">Multi-pass membrane protein</topology>
    </subcellularLocation>
</comment>
<dbReference type="GO" id="GO:0042773">
    <property type="term" value="P:ATP synthesis coupled electron transport"/>
    <property type="evidence" value="ECO:0007669"/>
    <property type="project" value="UniProtKB-UniRule"/>
</dbReference>
<feature type="transmembrane region" description="Helical" evidence="17">
    <location>
        <begin position="55"/>
        <end position="81"/>
    </location>
</feature>
<dbReference type="GO" id="GO:0008137">
    <property type="term" value="F:NADH dehydrogenase (ubiquinone) activity"/>
    <property type="evidence" value="ECO:0007669"/>
    <property type="project" value="UniProtKB-EC"/>
</dbReference>
<dbReference type="GeneID" id="87724011"/>
<evidence type="ECO:0000256" key="6">
    <source>
        <dbReference type="ARBA" id="ARBA00022448"/>
    </source>
</evidence>
<dbReference type="EMBL" id="MH427658">
    <property type="protein sequence ID" value="QCU46388.1"/>
    <property type="molecule type" value="Genomic_DNA"/>
</dbReference>
<evidence type="ECO:0000256" key="12">
    <source>
        <dbReference type="ARBA" id="ARBA00023027"/>
    </source>
</evidence>
<dbReference type="Gene3D" id="1.10.287.3510">
    <property type="match status" value="1"/>
</dbReference>
<keyword evidence="15 17" id="KW-0472">Membrane</keyword>
<gene>
    <name evidence="18" type="primary">ND4L</name>
</gene>
<dbReference type="Pfam" id="PF00420">
    <property type="entry name" value="Oxidored_q2"/>
    <property type="match status" value="1"/>
</dbReference>
<geneLocation type="mitochondrion" evidence="18"/>
<evidence type="ECO:0000256" key="11">
    <source>
        <dbReference type="ARBA" id="ARBA00022989"/>
    </source>
</evidence>
<evidence type="ECO:0000313" key="18">
    <source>
        <dbReference type="EMBL" id="QCU46388.1"/>
    </source>
</evidence>